<evidence type="ECO:0000256" key="2">
    <source>
        <dbReference type="SAM" id="Phobius"/>
    </source>
</evidence>
<accession>A0AAN4ZNB2</accession>
<dbReference type="GO" id="GO:0016020">
    <property type="term" value="C:membrane"/>
    <property type="evidence" value="ECO:0007669"/>
    <property type="project" value="InterPro"/>
</dbReference>
<feature type="transmembrane region" description="Helical" evidence="2">
    <location>
        <begin position="131"/>
        <end position="148"/>
    </location>
</feature>
<feature type="transmembrane region" description="Helical" evidence="2">
    <location>
        <begin position="41"/>
        <end position="64"/>
    </location>
</feature>
<feature type="non-terminal residue" evidence="3">
    <location>
        <position position="1"/>
    </location>
</feature>
<protein>
    <recommendedName>
        <fullName evidence="5">G protein-coupled receptor</fullName>
    </recommendedName>
</protein>
<keyword evidence="2" id="KW-0472">Membrane</keyword>
<dbReference type="EMBL" id="BTRK01000003">
    <property type="protein sequence ID" value="GMR42404.1"/>
    <property type="molecule type" value="Genomic_DNA"/>
</dbReference>
<dbReference type="Proteomes" id="UP001328107">
    <property type="component" value="Unassembled WGS sequence"/>
</dbReference>
<keyword evidence="4" id="KW-1185">Reference proteome</keyword>
<gene>
    <name evidence="3" type="ORF">PMAYCL1PPCAC_12599</name>
</gene>
<dbReference type="InterPro" id="IPR004151">
    <property type="entry name" value="7TM_GPCR_serpentine_rcpt_Sre"/>
</dbReference>
<feature type="transmembrane region" description="Helical" evidence="2">
    <location>
        <begin position="97"/>
        <end position="119"/>
    </location>
</feature>
<organism evidence="3 4">
    <name type="scientific">Pristionchus mayeri</name>
    <dbReference type="NCBI Taxonomy" id="1317129"/>
    <lineage>
        <taxon>Eukaryota</taxon>
        <taxon>Metazoa</taxon>
        <taxon>Ecdysozoa</taxon>
        <taxon>Nematoda</taxon>
        <taxon>Chromadorea</taxon>
        <taxon>Rhabditida</taxon>
        <taxon>Rhabditina</taxon>
        <taxon>Diplogasteromorpha</taxon>
        <taxon>Diplogasteroidea</taxon>
        <taxon>Neodiplogasteridae</taxon>
        <taxon>Pristionchus</taxon>
    </lineage>
</organism>
<keyword evidence="2" id="KW-1133">Transmembrane helix</keyword>
<keyword evidence="2" id="KW-0812">Transmembrane</keyword>
<feature type="transmembrane region" description="Helical" evidence="2">
    <location>
        <begin position="12"/>
        <end position="35"/>
    </location>
</feature>
<evidence type="ECO:0008006" key="5">
    <source>
        <dbReference type="Google" id="ProtNLM"/>
    </source>
</evidence>
<proteinExistence type="inferred from homology"/>
<evidence type="ECO:0000256" key="1">
    <source>
        <dbReference type="ARBA" id="ARBA00006803"/>
    </source>
</evidence>
<evidence type="ECO:0000313" key="4">
    <source>
        <dbReference type="Proteomes" id="UP001328107"/>
    </source>
</evidence>
<dbReference type="GO" id="GO:0007606">
    <property type="term" value="P:sensory perception of chemical stimulus"/>
    <property type="evidence" value="ECO:0007669"/>
    <property type="project" value="InterPro"/>
</dbReference>
<name>A0AAN4ZNB2_9BILA</name>
<evidence type="ECO:0000313" key="3">
    <source>
        <dbReference type="EMBL" id="GMR42404.1"/>
    </source>
</evidence>
<comment type="similarity">
    <text evidence="1">Belongs to the nematode receptor-like protein sre family.</text>
</comment>
<sequence length="202" mass="23355">ERSLATFFVQDYEIRFTTCTSQLLFIGGMFLFYGLDLLIENFISSFALIIFSLSFHMIFNFIAIPIIHRINVKYVDINSSLSRKFTVAENVRATRMIFPVFITWLTSQWILFALLLFSWTAPSPLFDFNSVFFTISSFFSALVPFFLLRTPIVSAPLLPLPSIGPFVRIFALSDQRREIFVPPSEVTATYFNSYSSQWRNTP</sequence>
<dbReference type="Pfam" id="PF03125">
    <property type="entry name" value="Sre"/>
    <property type="match status" value="1"/>
</dbReference>
<reference evidence="4" key="1">
    <citation type="submission" date="2022-10" db="EMBL/GenBank/DDBJ databases">
        <title>Genome assembly of Pristionchus species.</title>
        <authorList>
            <person name="Yoshida K."/>
            <person name="Sommer R.J."/>
        </authorList>
    </citation>
    <scope>NUCLEOTIDE SEQUENCE [LARGE SCALE GENOMIC DNA]</scope>
    <source>
        <strain evidence="4">RS5460</strain>
    </source>
</reference>
<dbReference type="AlphaFoldDB" id="A0AAN4ZNB2"/>
<comment type="caution">
    <text evidence="3">The sequence shown here is derived from an EMBL/GenBank/DDBJ whole genome shotgun (WGS) entry which is preliminary data.</text>
</comment>